<dbReference type="Proteomes" id="UP000054495">
    <property type="component" value="Unassembled WGS sequence"/>
</dbReference>
<sequence length="382" mass="40519">MPLLKLLQRMEDFLVGQEPHKVHRIESKTVADTNRFSEFVCDRDMRLPLLLASVVLVSDACMQTVPGQTTTPRPPTQPPNPACGMCPTDSVIFHPANGPYTTDALSESLPKNPQGCRRMNAVCKSGSAADNSFMEFNNGIGGPTTAPTVKAELVCHADQKWYYSDGTTSLAITDVHCSTTKPPANACGTCNENSVTFHPASGQYGTDALKETLANNAQGCKQMNAVCESGSATDTSEMEFNNGIGGPPVAPIIKALLVCKADQKWYYTQGANTLAITDVKCTSTKGSGGGITKPCTSCDENAVVFKKKTMATEVDAVKQSLANNAAGCKQMNAVCTATQPGLQAFMEFNSAIGGPVIAETVTSLLTCADDGKWYFTIGQNSL</sequence>
<evidence type="ECO:0000313" key="2">
    <source>
        <dbReference type="EMBL" id="EPB71513.1"/>
    </source>
</evidence>
<dbReference type="SMART" id="SM01048">
    <property type="entry name" value="C6"/>
    <property type="match status" value="3"/>
</dbReference>
<evidence type="ECO:0000313" key="3">
    <source>
        <dbReference type="Proteomes" id="UP000054495"/>
    </source>
</evidence>
<feature type="domain" description="C6" evidence="1">
    <location>
        <begin position="83"/>
        <end position="177"/>
    </location>
</feature>
<feature type="domain" description="C6" evidence="1">
    <location>
        <begin position="298"/>
        <end position="378"/>
    </location>
</feature>
<dbReference type="Pfam" id="PF01681">
    <property type="entry name" value="C6"/>
    <property type="match status" value="1"/>
</dbReference>
<name>A0A0D6LK23_9BILA</name>
<dbReference type="PANTHER" id="PTHR21629">
    <property type="entry name" value="C6 DOMAIN-CONTAINING PROTEIN"/>
    <property type="match status" value="1"/>
</dbReference>
<organism evidence="2 3">
    <name type="scientific">Ancylostoma ceylanicum</name>
    <dbReference type="NCBI Taxonomy" id="53326"/>
    <lineage>
        <taxon>Eukaryota</taxon>
        <taxon>Metazoa</taxon>
        <taxon>Ecdysozoa</taxon>
        <taxon>Nematoda</taxon>
        <taxon>Chromadorea</taxon>
        <taxon>Rhabditida</taxon>
        <taxon>Rhabditina</taxon>
        <taxon>Rhabditomorpha</taxon>
        <taxon>Strongyloidea</taxon>
        <taxon>Ancylostomatidae</taxon>
        <taxon>Ancylostomatinae</taxon>
        <taxon>Ancylostoma</taxon>
    </lineage>
</organism>
<dbReference type="InterPro" id="IPR002601">
    <property type="entry name" value="C6_domain"/>
</dbReference>
<accession>A0A0D6LK23</accession>
<dbReference type="EMBL" id="KE125106">
    <property type="protein sequence ID" value="EPB71513.1"/>
    <property type="molecule type" value="Genomic_DNA"/>
</dbReference>
<evidence type="ECO:0000259" key="1">
    <source>
        <dbReference type="SMART" id="SM01048"/>
    </source>
</evidence>
<proteinExistence type="predicted"/>
<feature type="domain" description="C6" evidence="1">
    <location>
        <begin position="187"/>
        <end position="281"/>
    </location>
</feature>
<dbReference type="AlphaFoldDB" id="A0A0D6LK23"/>
<reference evidence="2 3" key="1">
    <citation type="submission" date="2013-05" db="EMBL/GenBank/DDBJ databases">
        <title>Draft genome of the parasitic nematode Anyclostoma ceylanicum.</title>
        <authorList>
            <person name="Mitreva M."/>
        </authorList>
    </citation>
    <scope>NUCLEOTIDE SEQUENCE [LARGE SCALE GENOMIC DNA]</scope>
</reference>
<dbReference type="PANTHER" id="PTHR21629:SF11">
    <property type="entry name" value="C6 DOMAIN-CONTAINING PROTEIN"/>
    <property type="match status" value="1"/>
</dbReference>
<gene>
    <name evidence="2" type="ORF">ANCCEY_09412</name>
</gene>
<protein>
    <recommendedName>
        <fullName evidence="1">C6 domain-containing protein</fullName>
    </recommendedName>
</protein>
<keyword evidence="3" id="KW-1185">Reference proteome</keyword>